<evidence type="ECO:0000256" key="4">
    <source>
        <dbReference type="ARBA" id="ARBA00023002"/>
    </source>
</evidence>
<comment type="similarity">
    <text evidence="5">Belongs to the zinc-containing alcohol dehydrogenase family.</text>
</comment>
<dbReference type="InterPro" id="IPR020843">
    <property type="entry name" value="ER"/>
</dbReference>
<keyword evidence="8" id="KW-1185">Reference proteome</keyword>
<dbReference type="eggNOG" id="KOG0023">
    <property type="taxonomic scope" value="Eukaryota"/>
</dbReference>
<dbReference type="CDD" id="cd05283">
    <property type="entry name" value="CAD1"/>
    <property type="match status" value="1"/>
</dbReference>
<reference evidence="7 8" key="1">
    <citation type="journal article" date="2009" name="Science">
        <title>Green evolution and dynamic adaptations revealed by genomes of the marine picoeukaryotes Micromonas.</title>
        <authorList>
            <person name="Worden A.Z."/>
            <person name="Lee J.H."/>
            <person name="Mock T."/>
            <person name="Rouze P."/>
            <person name="Simmons M.P."/>
            <person name="Aerts A.L."/>
            <person name="Allen A.E."/>
            <person name="Cuvelier M.L."/>
            <person name="Derelle E."/>
            <person name="Everett M.V."/>
            <person name="Foulon E."/>
            <person name="Grimwood J."/>
            <person name="Gundlach H."/>
            <person name="Henrissat B."/>
            <person name="Napoli C."/>
            <person name="McDonald S.M."/>
            <person name="Parker M.S."/>
            <person name="Rombauts S."/>
            <person name="Salamov A."/>
            <person name="Von Dassow P."/>
            <person name="Badger J.H."/>
            <person name="Coutinho P.M."/>
            <person name="Demir E."/>
            <person name="Dubchak I."/>
            <person name="Gentemann C."/>
            <person name="Eikrem W."/>
            <person name="Gready J.E."/>
            <person name="John U."/>
            <person name="Lanier W."/>
            <person name="Lindquist E.A."/>
            <person name="Lucas S."/>
            <person name="Mayer K.F."/>
            <person name="Moreau H."/>
            <person name="Not F."/>
            <person name="Otillar R."/>
            <person name="Panaud O."/>
            <person name="Pangilinan J."/>
            <person name="Paulsen I."/>
            <person name="Piegu B."/>
            <person name="Poliakov A."/>
            <person name="Robbens S."/>
            <person name="Schmutz J."/>
            <person name="Toulza E."/>
            <person name="Wyss T."/>
            <person name="Zelensky A."/>
            <person name="Zhou K."/>
            <person name="Armbrust E.V."/>
            <person name="Bhattacharya D."/>
            <person name="Goodenough U.W."/>
            <person name="Van de Peer Y."/>
            <person name="Grigoriev I.V."/>
        </authorList>
    </citation>
    <scope>NUCLEOTIDE SEQUENCE [LARGE SCALE GENOMIC DNA]</scope>
    <source>
        <strain evidence="7 8">CCMP1545</strain>
    </source>
</reference>
<dbReference type="InterPro" id="IPR047109">
    <property type="entry name" value="CAD-like"/>
</dbReference>
<dbReference type="GO" id="GO:0016616">
    <property type="term" value="F:oxidoreductase activity, acting on the CH-OH group of donors, NAD or NADP as acceptor"/>
    <property type="evidence" value="ECO:0007669"/>
    <property type="project" value="InterPro"/>
</dbReference>
<feature type="domain" description="Enoyl reductase (ER)" evidence="6">
    <location>
        <begin position="4"/>
        <end position="356"/>
    </location>
</feature>
<dbReference type="PANTHER" id="PTHR42683">
    <property type="entry name" value="ALDEHYDE REDUCTASE"/>
    <property type="match status" value="1"/>
</dbReference>
<comment type="cofactor">
    <cofactor evidence="1 5">
        <name>Zn(2+)</name>
        <dbReference type="ChEBI" id="CHEBI:29105"/>
    </cofactor>
</comment>
<dbReference type="PROSITE" id="PS00059">
    <property type="entry name" value="ADH_ZINC"/>
    <property type="match status" value="1"/>
</dbReference>
<evidence type="ECO:0000313" key="8">
    <source>
        <dbReference type="Proteomes" id="UP000001876"/>
    </source>
</evidence>
<dbReference type="Pfam" id="PF08240">
    <property type="entry name" value="ADH_N"/>
    <property type="match status" value="1"/>
</dbReference>
<keyword evidence="3 5" id="KW-0862">Zinc</keyword>
<dbReference type="GO" id="GO:0008270">
    <property type="term" value="F:zinc ion binding"/>
    <property type="evidence" value="ECO:0007669"/>
    <property type="project" value="InterPro"/>
</dbReference>
<evidence type="ECO:0000256" key="3">
    <source>
        <dbReference type="ARBA" id="ARBA00022833"/>
    </source>
</evidence>
<protein>
    <submittedName>
        <fullName evidence="7">Predicted protein</fullName>
    </submittedName>
</protein>
<dbReference type="KEGG" id="mpp:MICPUCDRAFT_20381"/>
<dbReference type="OrthoDB" id="1879366at2759"/>
<evidence type="ECO:0000313" key="7">
    <source>
        <dbReference type="EMBL" id="EEH54083.1"/>
    </source>
</evidence>
<dbReference type="GeneID" id="9687137"/>
<gene>
    <name evidence="7" type="ORF">MICPUCDRAFT_20381</name>
</gene>
<evidence type="ECO:0000256" key="2">
    <source>
        <dbReference type="ARBA" id="ARBA00022723"/>
    </source>
</evidence>
<keyword evidence="2 5" id="KW-0479">Metal-binding</keyword>
<dbReference type="InterPro" id="IPR002328">
    <property type="entry name" value="ADH_Zn_CS"/>
</dbReference>
<dbReference type="OMA" id="EAIFPMV"/>
<dbReference type="RefSeq" id="XP_003061453.1">
    <property type="nucleotide sequence ID" value="XM_003061407.1"/>
</dbReference>
<dbReference type="EMBL" id="GG663744">
    <property type="protein sequence ID" value="EEH54083.1"/>
    <property type="molecule type" value="Genomic_DNA"/>
</dbReference>
<sequence length="369" mass="38833">MARGKLDAFASNVVERHAVGPRDVRFDVKYCGVCHTDVHFVKDDMNLGLSYPLTPGHELAGVVVAVGDDVTKLRPGDNVSVGCVVDSCFGCRACADLEEQYCSNGMVGTYGSITKYGRHGPNGAQTHGGYSDAFVVNERFAFKLPRGVDLAKAAPLLCAGITTYDPLVKLGCGLPASGRPEPKKRVGIVGLGGLGGVGVKIAKSFGCDVVAFSSTAAKRDDAFAIGASDFVLNTDAERMKALAKEATFRGLDVILDTLPAPHDLQPYVDLLSPDGALVVIGLTGDAASTIVPSSLVFSRKVLRGSLIGGTRATKEMLEHCVTREIFPDVEVIDASGISDAVKKLDAKNDKIRRYVIDCSTIPKSATSPG</sequence>
<dbReference type="InterPro" id="IPR011032">
    <property type="entry name" value="GroES-like_sf"/>
</dbReference>
<dbReference type="AlphaFoldDB" id="C1N0U4"/>
<dbReference type="Gene3D" id="3.90.180.10">
    <property type="entry name" value="Medium-chain alcohol dehydrogenases, catalytic domain"/>
    <property type="match status" value="1"/>
</dbReference>
<dbReference type="InterPro" id="IPR013149">
    <property type="entry name" value="ADH-like_C"/>
</dbReference>
<proteinExistence type="inferred from homology"/>
<evidence type="ECO:0000256" key="1">
    <source>
        <dbReference type="ARBA" id="ARBA00001947"/>
    </source>
</evidence>
<dbReference type="SUPFAM" id="SSF51735">
    <property type="entry name" value="NAD(P)-binding Rossmann-fold domains"/>
    <property type="match status" value="1"/>
</dbReference>
<dbReference type="STRING" id="564608.C1N0U4"/>
<dbReference type="FunFam" id="3.40.50.720:FF:000022">
    <property type="entry name" value="Cinnamyl alcohol dehydrogenase"/>
    <property type="match status" value="1"/>
</dbReference>
<dbReference type="Pfam" id="PF00107">
    <property type="entry name" value="ADH_zinc_N"/>
    <property type="match status" value="1"/>
</dbReference>
<dbReference type="SUPFAM" id="SSF50129">
    <property type="entry name" value="GroES-like"/>
    <property type="match status" value="1"/>
</dbReference>
<accession>C1N0U4</accession>
<dbReference type="SMART" id="SM00829">
    <property type="entry name" value="PKS_ER"/>
    <property type="match status" value="1"/>
</dbReference>
<dbReference type="InterPro" id="IPR036291">
    <property type="entry name" value="NAD(P)-bd_dom_sf"/>
</dbReference>
<dbReference type="Gene3D" id="3.40.50.720">
    <property type="entry name" value="NAD(P)-binding Rossmann-like Domain"/>
    <property type="match status" value="1"/>
</dbReference>
<evidence type="ECO:0000256" key="5">
    <source>
        <dbReference type="RuleBase" id="RU361277"/>
    </source>
</evidence>
<name>C1N0U4_MICPC</name>
<organism evidence="8">
    <name type="scientific">Micromonas pusilla (strain CCMP1545)</name>
    <name type="common">Picoplanktonic green alga</name>
    <dbReference type="NCBI Taxonomy" id="564608"/>
    <lineage>
        <taxon>Eukaryota</taxon>
        <taxon>Viridiplantae</taxon>
        <taxon>Chlorophyta</taxon>
        <taxon>Mamiellophyceae</taxon>
        <taxon>Mamiellales</taxon>
        <taxon>Mamiellaceae</taxon>
        <taxon>Micromonas</taxon>
    </lineage>
</organism>
<evidence type="ECO:0000259" key="6">
    <source>
        <dbReference type="SMART" id="SM00829"/>
    </source>
</evidence>
<dbReference type="InterPro" id="IPR013154">
    <property type="entry name" value="ADH-like_N"/>
</dbReference>
<dbReference type="Proteomes" id="UP000001876">
    <property type="component" value="Unassembled WGS sequence"/>
</dbReference>
<dbReference type="InterPro" id="IPR029752">
    <property type="entry name" value="D-isomer_DH_CS1"/>
</dbReference>
<keyword evidence="4" id="KW-0560">Oxidoreductase</keyword>
<dbReference type="PROSITE" id="PS00065">
    <property type="entry name" value="D_2_HYDROXYACID_DH_1"/>
    <property type="match status" value="1"/>
</dbReference>